<comment type="caution">
    <text evidence="3">The sequence shown here is derived from an EMBL/GenBank/DDBJ whole genome shotgun (WGS) entry which is preliminary data.</text>
</comment>
<evidence type="ECO:0000313" key="3">
    <source>
        <dbReference type="EMBL" id="MDI1487005.1"/>
    </source>
</evidence>
<organism evidence="3 4">
    <name type="scientific">Ramalina farinacea</name>
    <dbReference type="NCBI Taxonomy" id="258253"/>
    <lineage>
        <taxon>Eukaryota</taxon>
        <taxon>Fungi</taxon>
        <taxon>Dikarya</taxon>
        <taxon>Ascomycota</taxon>
        <taxon>Pezizomycotina</taxon>
        <taxon>Lecanoromycetes</taxon>
        <taxon>OSLEUM clade</taxon>
        <taxon>Lecanoromycetidae</taxon>
        <taxon>Lecanorales</taxon>
        <taxon>Lecanorineae</taxon>
        <taxon>Ramalinaceae</taxon>
        <taxon>Ramalina</taxon>
    </lineage>
</organism>
<proteinExistence type="predicted"/>
<gene>
    <name evidence="3" type="primary">IPI3</name>
    <name evidence="3" type="ORF">OHK93_006267</name>
</gene>
<evidence type="ECO:0000313" key="4">
    <source>
        <dbReference type="Proteomes" id="UP001161017"/>
    </source>
</evidence>
<dbReference type="SUPFAM" id="SSF50978">
    <property type="entry name" value="WD40 repeat-like"/>
    <property type="match status" value="1"/>
</dbReference>
<feature type="region of interest" description="Disordered" evidence="2">
    <location>
        <begin position="169"/>
        <end position="246"/>
    </location>
</feature>
<name>A0AA43TUC8_9LECA</name>
<evidence type="ECO:0000256" key="2">
    <source>
        <dbReference type="SAM" id="MobiDB-lite"/>
    </source>
</evidence>
<dbReference type="AlphaFoldDB" id="A0AA43TUC8"/>
<keyword evidence="1" id="KW-0853">WD repeat</keyword>
<feature type="compositionally biased region" description="Basic and acidic residues" evidence="2">
    <location>
        <begin position="169"/>
        <end position="192"/>
    </location>
</feature>
<sequence length="246" mass="27782">MPKNLSSSLLCIDVSFDGTIVLSGHQDGKIHTWDAARGKYRQQLVDFAAPVTNLQMLFPTGFKNKEAPPFRLHQVTKPKYETYSDTNSDGAKVPTNYSFFGQFTSDLHLGEIPESEQIFQEALHSPFFPQSLHEEILASFAGPDQNAADSVEMEKARVQNVTLGKQLEDAKQEIQDRERQHRKRQRDDELKAAKKKRRRVRQAKIDEIARKQTMGENVADEDIQMAEQGAEGEDLSSDTDELTDSG</sequence>
<reference evidence="3" key="1">
    <citation type="journal article" date="2023" name="Genome Biol. Evol.">
        <title>First Whole Genome Sequence and Flow Cytometry Genome Size Data for the Lichen-Forming Fungus Ramalina farinacea (Ascomycota).</title>
        <authorList>
            <person name="Llewellyn T."/>
            <person name="Mian S."/>
            <person name="Hill R."/>
            <person name="Leitch I.J."/>
            <person name="Gaya E."/>
        </authorList>
    </citation>
    <scope>NUCLEOTIDE SEQUENCE</scope>
    <source>
        <strain evidence="3">LIQ254RAFAR</strain>
    </source>
</reference>
<feature type="compositionally biased region" description="Basic residues" evidence="2">
    <location>
        <begin position="193"/>
        <end position="202"/>
    </location>
</feature>
<dbReference type="Gene3D" id="2.130.10.10">
    <property type="entry name" value="YVTN repeat-like/Quinoprotein amine dehydrogenase"/>
    <property type="match status" value="1"/>
</dbReference>
<dbReference type="Proteomes" id="UP001161017">
    <property type="component" value="Unassembled WGS sequence"/>
</dbReference>
<feature type="compositionally biased region" description="Acidic residues" evidence="2">
    <location>
        <begin position="218"/>
        <end position="246"/>
    </location>
</feature>
<evidence type="ECO:0000256" key="1">
    <source>
        <dbReference type="PROSITE-ProRule" id="PRU00221"/>
    </source>
</evidence>
<keyword evidence="4" id="KW-1185">Reference proteome</keyword>
<dbReference type="InterPro" id="IPR015943">
    <property type="entry name" value="WD40/YVTN_repeat-like_dom_sf"/>
</dbReference>
<accession>A0AA43TUC8</accession>
<dbReference type="PROSITE" id="PS50082">
    <property type="entry name" value="WD_REPEATS_2"/>
    <property type="match status" value="1"/>
</dbReference>
<dbReference type="InterPro" id="IPR036322">
    <property type="entry name" value="WD40_repeat_dom_sf"/>
</dbReference>
<dbReference type="InterPro" id="IPR001680">
    <property type="entry name" value="WD40_rpt"/>
</dbReference>
<feature type="repeat" description="WD" evidence="1">
    <location>
        <begin position="2"/>
        <end position="43"/>
    </location>
</feature>
<protein>
    <submittedName>
        <fullName evidence="3">Pre-rRNA-processing protein ipi3</fullName>
    </submittedName>
</protein>
<dbReference type="EMBL" id="JAPUFD010000004">
    <property type="protein sequence ID" value="MDI1487005.1"/>
    <property type="molecule type" value="Genomic_DNA"/>
</dbReference>